<sequence length="157" mass="18126">MVTGASHDLIISRDKHPTSLIKMISKMTSFKTTIFVLALYFQFFSSSIQKRYVCKKAYTQPKEWKELVYCKSSDDERYKCTSDSCHKPDFGPCYAPTKGLNGFYTANYHILIEDFKMQAFRLKHDKDLVEAFKEPIPVNRDPTSPPDAICDNEFLNA</sequence>
<dbReference type="Proteomes" id="UP000765509">
    <property type="component" value="Unassembled WGS sequence"/>
</dbReference>
<comment type="caution">
    <text evidence="1">The sequence shown here is derived from an EMBL/GenBank/DDBJ whole genome shotgun (WGS) entry which is preliminary data.</text>
</comment>
<feature type="non-terminal residue" evidence="1">
    <location>
        <position position="1"/>
    </location>
</feature>
<dbReference type="EMBL" id="AVOT02000527">
    <property type="protein sequence ID" value="MBW0463320.1"/>
    <property type="molecule type" value="Genomic_DNA"/>
</dbReference>
<reference evidence="1" key="1">
    <citation type="submission" date="2021-03" db="EMBL/GenBank/DDBJ databases">
        <title>Draft genome sequence of rust myrtle Austropuccinia psidii MF-1, a brazilian biotype.</title>
        <authorList>
            <person name="Quecine M.C."/>
            <person name="Pachon D.M.R."/>
            <person name="Bonatelli M.L."/>
            <person name="Correr F.H."/>
            <person name="Franceschini L.M."/>
            <person name="Leite T.F."/>
            <person name="Margarido G.R.A."/>
            <person name="Almeida C.A."/>
            <person name="Ferrarezi J.A."/>
            <person name="Labate C.A."/>
        </authorList>
    </citation>
    <scope>NUCLEOTIDE SEQUENCE</scope>
    <source>
        <strain evidence="1">MF-1</strain>
    </source>
</reference>
<gene>
    <name evidence="1" type="ORF">O181_003035</name>
</gene>
<organism evidence="1 2">
    <name type="scientific">Austropuccinia psidii MF-1</name>
    <dbReference type="NCBI Taxonomy" id="1389203"/>
    <lineage>
        <taxon>Eukaryota</taxon>
        <taxon>Fungi</taxon>
        <taxon>Dikarya</taxon>
        <taxon>Basidiomycota</taxon>
        <taxon>Pucciniomycotina</taxon>
        <taxon>Pucciniomycetes</taxon>
        <taxon>Pucciniales</taxon>
        <taxon>Sphaerophragmiaceae</taxon>
        <taxon>Austropuccinia</taxon>
    </lineage>
</organism>
<protein>
    <submittedName>
        <fullName evidence="1">Uncharacterized protein</fullName>
    </submittedName>
</protein>
<proteinExistence type="predicted"/>
<accession>A0A9Q3BE59</accession>
<name>A0A9Q3BE59_9BASI</name>
<evidence type="ECO:0000313" key="2">
    <source>
        <dbReference type="Proteomes" id="UP000765509"/>
    </source>
</evidence>
<keyword evidence="2" id="KW-1185">Reference proteome</keyword>
<evidence type="ECO:0000313" key="1">
    <source>
        <dbReference type="EMBL" id="MBW0463320.1"/>
    </source>
</evidence>
<dbReference type="AlphaFoldDB" id="A0A9Q3BE59"/>